<dbReference type="Gene3D" id="1.10.1740.10">
    <property type="match status" value="1"/>
</dbReference>
<dbReference type="InterPro" id="IPR014284">
    <property type="entry name" value="RNA_pol_sigma-70_dom"/>
</dbReference>
<dbReference type="GO" id="GO:0016987">
    <property type="term" value="F:sigma factor activity"/>
    <property type="evidence" value="ECO:0007669"/>
    <property type="project" value="UniProtKB-KW"/>
</dbReference>
<dbReference type="InterPro" id="IPR013325">
    <property type="entry name" value="RNA_pol_sigma_r2"/>
</dbReference>
<evidence type="ECO:0000256" key="2">
    <source>
        <dbReference type="ARBA" id="ARBA00023015"/>
    </source>
</evidence>
<dbReference type="AlphaFoldDB" id="A0A3B0C0Y9"/>
<feature type="domain" description="RNA polymerase sigma factor 70 region 4 type 2" evidence="6">
    <location>
        <begin position="125"/>
        <end position="175"/>
    </location>
</feature>
<evidence type="ECO:0000313" key="8">
    <source>
        <dbReference type="Proteomes" id="UP000276603"/>
    </source>
</evidence>
<dbReference type="InterPro" id="IPR036388">
    <property type="entry name" value="WH-like_DNA-bd_sf"/>
</dbReference>
<evidence type="ECO:0000256" key="3">
    <source>
        <dbReference type="ARBA" id="ARBA00023082"/>
    </source>
</evidence>
<accession>A0A3B0C0Y9</accession>
<dbReference type="EMBL" id="RBCJ01000005">
    <property type="protein sequence ID" value="RKN78124.1"/>
    <property type="molecule type" value="Genomic_DNA"/>
</dbReference>
<sequence length="187" mass="21978">MSLQQDQYYIDKVIKGDTNAFSVLVDRYKHMVYTLAVRMVRNNEEAEEVAQDTFLKVYKALPGFKGDSKFSTWVYKIAYNRSLDYIKRLGRVPETTLIEEYAEHNKANLEDVMDQFEMDDRKYTLKKAMKKLPPDYATILTLHYFEELSLKEISKVMDASPDTLKVKLFRARKRLGGILKDKLQEKI</sequence>
<dbReference type="GO" id="GO:0006352">
    <property type="term" value="P:DNA-templated transcription initiation"/>
    <property type="evidence" value="ECO:0007669"/>
    <property type="project" value="InterPro"/>
</dbReference>
<dbReference type="Pfam" id="PF08281">
    <property type="entry name" value="Sigma70_r4_2"/>
    <property type="match status" value="1"/>
</dbReference>
<dbReference type="Pfam" id="PF04542">
    <property type="entry name" value="Sigma70_r2"/>
    <property type="match status" value="1"/>
</dbReference>
<evidence type="ECO:0000256" key="1">
    <source>
        <dbReference type="ARBA" id="ARBA00010641"/>
    </source>
</evidence>
<dbReference type="NCBIfam" id="TIGR02937">
    <property type="entry name" value="sigma70-ECF"/>
    <property type="match status" value="1"/>
</dbReference>
<dbReference type="Gene3D" id="1.10.10.10">
    <property type="entry name" value="Winged helix-like DNA-binding domain superfamily/Winged helix DNA-binding domain"/>
    <property type="match status" value="1"/>
</dbReference>
<evidence type="ECO:0000259" key="5">
    <source>
        <dbReference type="Pfam" id="PF04542"/>
    </source>
</evidence>
<dbReference type="Proteomes" id="UP000276603">
    <property type="component" value="Unassembled WGS sequence"/>
</dbReference>
<evidence type="ECO:0000259" key="6">
    <source>
        <dbReference type="Pfam" id="PF08281"/>
    </source>
</evidence>
<keyword evidence="4" id="KW-0804">Transcription</keyword>
<reference evidence="7 8" key="1">
    <citation type="submission" date="2018-10" db="EMBL/GenBank/DDBJ databases">
        <title>Ulvibacterium marinum gen. nov., sp. nov., a novel marine bacterium of the family Flavobacteriaceae, isolated from a culture of the green alga Ulva prolifera.</title>
        <authorList>
            <person name="Zhang Z."/>
        </authorList>
    </citation>
    <scope>NUCLEOTIDE SEQUENCE [LARGE SCALE GENOMIC DNA]</scope>
    <source>
        <strain evidence="7 8">CCMM003</strain>
    </source>
</reference>
<dbReference type="InterPro" id="IPR039425">
    <property type="entry name" value="RNA_pol_sigma-70-like"/>
</dbReference>
<dbReference type="SUPFAM" id="SSF88946">
    <property type="entry name" value="Sigma2 domain of RNA polymerase sigma factors"/>
    <property type="match status" value="1"/>
</dbReference>
<dbReference type="OrthoDB" id="1027298at2"/>
<name>A0A3B0C0Y9_9FLAO</name>
<dbReference type="RefSeq" id="WP_120714021.1">
    <property type="nucleotide sequence ID" value="NZ_CANMKH010000003.1"/>
</dbReference>
<organism evidence="7 8">
    <name type="scientific">Ulvibacterium marinum</name>
    <dbReference type="NCBI Taxonomy" id="2419782"/>
    <lineage>
        <taxon>Bacteria</taxon>
        <taxon>Pseudomonadati</taxon>
        <taxon>Bacteroidota</taxon>
        <taxon>Flavobacteriia</taxon>
        <taxon>Flavobacteriales</taxon>
        <taxon>Flavobacteriaceae</taxon>
        <taxon>Ulvibacterium</taxon>
    </lineage>
</organism>
<dbReference type="InterPro" id="IPR013324">
    <property type="entry name" value="RNA_pol_sigma_r3/r4-like"/>
</dbReference>
<proteinExistence type="inferred from homology"/>
<comment type="caution">
    <text evidence="7">The sequence shown here is derived from an EMBL/GenBank/DDBJ whole genome shotgun (WGS) entry which is preliminary data.</text>
</comment>
<evidence type="ECO:0000313" key="7">
    <source>
        <dbReference type="EMBL" id="RKN78124.1"/>
    </source>
</evidence>
<keyword evidence="8" id="KW-1185">Reference proteome</keyword>
<evidence type="ECO:0000256" key="4">
    <source>
        <dbReference type="ARBA" id="ARBA00023163"/>
    </source>
</evidence>
<feature type="domain" description="RNA polymerase sigma-70 region 2" evidence="5">
    <location>
        <begin position="24"/>
        <end position="91"/>
    </location>
</feature>
<dbReference type="GO" id="GO:0003677">
    <property type="term" value="F:DNA binding"/>
    <property type="evidence" value="ECO:0007669"/>
    <property type="project" value="InterPro"/>
</dbReference>
<gene>
    <name evidence="7" type="ORF">D7Z94_23235</name>
</gene>
<comment type="similarity">
    <text evidence="1">Belongs to the sigma-70 factor family. ECF subfamily.</text>
</comment>
<keyword evidence="2" id="KW-0805">Transcription regulation</keyword>
<dbReference type="InterPro" id="IPR013249">
    <property type="entry name" value="RNA_pol_sigma70_r4_t2"/>
</dbReference>
<dbReference type="SUPFAM" id="SSF88659">
    <property type="entry name" value="Sigma3 and sigma4 domains of RNA polymerase sigma factors"/>
    <property type="match status" value="1"/>
</dbReference>
<dbReference type="InterPro" id="IPR007627">
    <property type="entry name" value="RNA_pol_sigma70_r2"/>
</dbReference>
<dbReference type="PANTHER" id="PTHR43133">
    <property type="entry name" value="RNA POLYMERASE ECF-TYPE SIGMA FACTO"/>
    <property type="match status" value="1"/>
</dbReference>
<keyword evidence="3" id="KW-0731">Sigma factor</keyword>
<protein>
    <submittedName>
        <fullName evidence="7">Sigma-70 family RNA polymerase sigma factor</fullName>
    </submittedName>
</protein>
<dbReference type="PANTHER" id="PTHR43133:SF51">
    <property type="entry name" value="RNA POLYMERASE SIGMA FACTOR"/>
    <property type="match status" value="1"/>
</dbReference>
<dbReference type="CDD" id="cd06171">
    <property type="entry name" value="Sigma70_r4"/>
    <property type="match status" value="1"/>
</dbReference>